<dbReference type="Gene3D" id="3.40.50.300">
    <property type="entry name" value="P-loop containing nucleotide triphosphate hydrolases"/>
    <property type="match status" value="1"/>
</dbReference>
<dbReference type="SUPFAM" id="SSF52540">
    <property type="entry name" value="P-loop containing nucleoside triphosphate hydrolases"/>
    <property type="match status" value="2"/>
</dbReference>
<evidence type="ECO:0000256" key="7">
    <source>
        <dbReference type="ARBA" id="ARBA00022840"/>
    </source>
</evidence>
<sequence length="313" mass="35245">MAIPLIVICGATATGKSSLALNLAQRLNSIVISADSRQVYREFDIGTAKPTREEQQLIPHYLIDVCNPTETLTLAEYQEQAQSIIQESITSLSSLPPFLVGGTGLYIKSIVKGLKIPRVSPQPKLRENLQSLGQKQCYGFLQQIDPIAAQKIHPNDKVRTLRALEVFYVTGKPISEQQGENPPTYPILQIGLDCGAEALEKRIERRTEQMIAMGFVDEVEKLGQKYGWNLPLLETLGYAEIKQYLIGKISLPEAKDLIILHTRQFAKRQRTWFRAYPDIEWFDANHSEIAEIVWQRVKEFIDASTNHSGIALT</sequence>
<comment type="caution">
    <text evidence="10">Lacks conserved residue(s) required for the propagation of feature annotation.</text>
</comment>
<feature type="region of interest" description="Interaction with substrate tRNA" evidence="10">
    <location>
        <begin position="35"/>
        <end position="38"/>
    </location>
</feature>
<proteinExistence type="inferred from homology"/>
<evidence type="ECO:0000256" key="13">
    <source>
        <dbReference type="RuleBase" id="RU003785"/>
    </source>
</evidence>
<comment type="catalytic activity">
    <reaction evidence="9 10 11">
        <text>adenosine(37) in tRNA + dimethylallyl diphosphate = N(6)-dimethylallyladenosine(37) in tRNA + diphosphate</text>
        <dbReference type="Rhea" id="RHEA:26482"/>
        <dbReference type="Rhea" id="RHEA-COMP:10162"/>
        <dbReference type="Rhea" id="RHEA-COMP:10375"/>
        <dbReference type="ChEBI" id="CHEBI:33019"/>
        <dbReference type="ChEBI" id="CHEBI:57623"/>
        <dbReference type="ChEBI" id="CHEBI:74411"/>
        <dbReference type="ChEBI" id="CHEBI:74415"/>
        <dbReference type="EC" id="2.5.1.75"/>
    </reaction>
</comment>
<evidence type="ECO:0000256" key="11">
    <source>
        <dbReference type="RuleBase" id="RU003783"/>
    </source>
</evidence>
<evidence type="ECO:0000256" key="12">
    <source>
        <dbReference type="RuleBase" id="RU003784"/>
    </source>
</evidence>
<keyword evidence="6 10" id="KW-0547">Nucleotide-binding</keyword>
<keyword evidence="8 10" id="KW-0460">Magnesium</keyword>
<organism evidence="14 15">
    <name type="scientific">Lusitaniella coriacea LEGE 07157</name>
    <dbReference type="NCBI Taxonomy" id="945747"/>
    <lineage>
        <taxon>Bacteria</taxon>
        <taxon>Bacillati</taxon>
        <taxon>Cyanobacteriota</taxon>
        <taxon>Cyanophyceae</taxon>
        <taxon>Spirulinales</taxon>
        <taxon>Lusitaniellaceae</taxon>
        <taxon>Lusitaniella</taxon>
    </lineage>
</organism>
<evidence type="ECO:0000256" key="3">
    <source>
        <dbReference type="ARBA" id="ARBA00005842"/>
    </source>
</evidence>
<comment type="caution">
    <text evidence="14">The sequence shown here is derived from an EMBL/GenBank/DDBJ whole genome shotgun (WGS) entry which is preliminary data.</text>
</comment>
<dbReference type="PANTHER" id="PTHR11088:SF60">
    <property type="entry name" value="TRNA DIMETHYLALLYLTRANSFERASE"/>
    <property type="match status" value="1"/>
</dbReference>
<comment type="function">
    <text evidence="2 10 12">Catalyzes the transfer of a dimethylallyl group onto the adenine at position 37 in tRNAs that read codons beginning with uridine, leading to the formation of N6-(dimethylallyl)adenosine (i(6)A).</text>
</comment>
<evidence type="ECO:0000256" key="8">
    <source>
        <dbReference type="ARBA" id="ARBA00022842"/>
    </source>
</evidence>
<dbReference type="Gene3D" id="1.10.20.140">
    <property type="match status" value="1"/>
</dbReference>
<evidence type="ECO:0000256" key="9">
    <source>
        <dbReference type="ARBA" id="ARBA00049563"/>
    </source>
</evidence>
<keyword evidence="4 10" id="KW-0808">Transferase</keyword>
<evidence type="ECO:0000256" key="5">
    <source>
        <dbReference type="ARBA" id="ARBA00022694"/>
    </source>
</evidence>
<dbReference type="EMBL" id="JADEWZ010000017">
    <property type="protein sequence ID" value="MBE9116813.1"/>
    <property type="molecule type" value="Genomic_DNA"/>
</dbReference>
<dbReference type="NCBIfam" id="TIGR00174">
    <property type="entry name" value="miaA"/>
    <property type="match status" value="1"/>
</dbReference>
<feature type="binding site" evidence="10">
    <location>
        <begin position="10"/>
        <end position="17"/>
    </location>
    <ligand>
        <name>ATP</name>
        <dbReference type="ChEBI" id="CHEBI:30616"/>
    </ligand>
</feature>
<dbReference type="InterPro" id="IPR039657">
    <property type="entry name" value="Dimethylallyltransferase"/>
</dbReference>
<dbReference type="EC" id="2.5.1.75" evidence="10"/>
<dbReference type="RefSeq" id="WP_194029901.1">
    <property type="nucleotide sequence ID" value="NZ_JADEWZ010000017.1"/>
</dbReference>
<comment type="similarity">
    <text evidence="3 10 13">Belongs to the IPP transferase family.</text>
</comment>
<evidence type="ECO:0000256" key="2">
    <source>
        <dbReference type="ARBA" id="ARBA00003213"/>
    </source>
</evidence>
<keyword evidence="5 10" id="KW-0819">tRNA processing</keyword>
<dbReference type="PANTHER" id="PTHR11088">
    <property type="entry name" value="TRNA DIMETHYLALLYLTRANSFERASE"/>
    <property type="match status" value="1"/>
</dbReference>
<reference evidence="14" key="1">
    <citation type="submission" date="2020-10" db="EMBL/GenBank/DDBJ databases">
        <authorList>
            <person name="Castelo-Branco R."/>
            <person name="Eusebio N."/>
            <person name="Adriana R."/>
            <person name="Vieira A."/>
            <person name="Brugerolle De Fraissinette N."/>
            <person name="Rezende De Castro R."/>
            <person name="Schneider M.P."/>
            <person name="Vasconcelos V."/>
            <person name="Leao P.N."/>
        </authorList>
    </citation>
    <scope>NUCLEOTIDE SEQUENCE</scope>
    <source>
        <strain evidence="14">LEGE 07157</strain>
    </source>
</reference>
<evidence type="ECO:0000256" key="4">
    <source>
        <dbReference type="ARBA" id="ARBA00022679"/>
    </source>
</evidence>
<name>A0A8J7DX90_9CYAN</name>
<accession>A0A8J7DX90</accession>
<evidence type="ECO:0000313" key="14">
    <source>
        <dbReference type="EMBL" id="MBE9116813.1"/>
    </source>
</evidence>
<evidence type="ECO:0000256" key="6">
    <source>
        <dbReference type="ARBA" id="ARBA00022741"/>
    </source>
</evidence>
<evidence type="ECO:0000256" key="10">
    <source>
        <dbReference type="HAMAP-Rule" id="MF_00185"/>
    </source>
</evidence>
<comment type="cofactor">
    <cofactor evidence="1 10">
        <name>Mg(2+)</name>
        <dbReference type="ChEBI" id="CHEBI:18420"/>
    </cofactor>
</comment>
<dbReference type="GO" id="GO:0005524">
    <property type="term" value="F:ATP binding"/>
    <property type="evidence" value="ECO:0007669"/>
    <property type="project" value="UniProtKB-UniRule"/>
</dbReference>
<keyword evidence="7 10" id="KW-0067">ATP-binding</keyword>
<protein>
    <recommendedName>
        <fullName evidence="10">tRNA dimethylallyltransferase</fullName>
        <ecNumber evidence="10">2.5.1.75</ecNumber>
    </recommendedName>
    <alternativeName>
        <fullName evidence="10">Dimethylallyl diphosphate:tRNA dimethylallyltransferase</fullName>
        <shortName evidence="10">DMAPP:tRNA dimethylallyltransferase</shortName>
        <shortName evidence="10">DMATase</shortName>
    </alternativeName>
    <alternativeName>
        <fullName evidence="10">Isopentenyl-diphosphate:tRNA isopentenyltransferase</fullName>
        <shortName evidence="10">IPP transferase</shortName>
        <shortName evidence="10">IPPT</shortName>
        <shortName evidence="10">IPTase</shortName>
    </alternativeName>
</protein>
<feature type="site" description="Interaction with substrate tRNA" evidence="10">
    <location>
        <position position="126"/>
    </location>
</feature>
<dbReference type="AlphaFoldDB" id="A0A8J7DX90"/>
<dbReference type="HAMAP" id="MF_00185">
    <property type="entry name" value="IPP_trans"/>
    <property type="match status" value="1"/>
</dbReference>
<dbReference type="Pfam" id="PF01715">
    <property type="entry name" value="IPPT"/>
    <property type="match status" value="1"/>
</dbReference>
<evidence type="ECO:0000256" key="1">
    <source>
        <dbReference type="ARBA" id="ARBA00001946"/>
    </source>
</evidence>
<dbReference type="InterPro" id="IPR018022">
    <property type="entry name" value="IPT"/>
</dbReference>
<evidence type="ECO:0000313" key="15">
    <source>
        <dbReference type="Proteomes" id="UP000654482"/>
    </source>
</evidence>
<dbReference type="Proteomes" id="UP000654482">
    <property type="component" value="Unassembled WGS sequence"/>
</dbReference>
<comment type="subunit">
    <text evidence="10">Monomer.</text>
</comment>
<feature type="site" description="Interaction with substrate tRNA" evidence="10">
    <location>
        <position position="103"/>
    </location>
</feature>
<gene>
    <name evidence="10 14" type="primary">miaA</name>
    <name evidence="14" type="ORF">IQ249_12975</name>
</gene>
<dbReference type="InterPro" id="IPR027417">
    <property type="entry name" value="P-loop_NTPase"/>
</dbReference>
<keyword evidence="15" id="KW-1185">Reference proteome</keyword>
<dbReference type="GO" id="GO:0006400">
    <property type="term" value="P:tRNA modification"/>
    <property type="evidence" value="ECO:0007669"/>
    <property type="project" value="TreeGrafter"/>
</dbReference>
<dbReference type="GO" id="GO:0052381">
    <property type="term" value="F:tRNA dimethylallyltransferase activity"/>
    <property type="evidence" value="ECO:0007669"/>
    <property type="project" value="UniProtKB-UniRule"/>
</dbReference>
<feature type="binding site" evidence="10">
    <location>
        <begin position="12"/>
        <end position="17"/>
    </location>
    <ligand>
        <name>substrate</name>
    </ligand>
</feature>